<proteinExistence type="inferred from homology"/>
<evidence type="ECO:0000313" key="17">
    <source>
        <dbReference type="Proteomes" id="UP000536746"/>
    </source>
</evidence>
<evidence type="ECO:0000313" key="16">
    <source>
        <dbReference type="Proteomes" id="UP000197596"/>
    </source>
</evidence>
<protein>
    <submittedName>
        <fullName evidence="15">Biopolymer transporter ExbD</fullName>
    </submittedName>
</protein>
<comment type="caution">
    <text evidence="15">The sequence shown here is derived from an EMBL/GenBank/DDBJ whole genome shotgun (WGS) entry which is preliminary data.</text>
</comment>
<evidence type="ECO:0000313" key="15">
    <source>
        <dbReference type="EMBL" id="OWY29474.1"/>
    </source>
</evidence>
<keyword evidence="9 12" id="KW-0653">Protein transport</keyword>
<dbReference type="GO" id="GO:0015031">
    <property type="term" value="P:protein transport"/>
    <property type="evidence" value="ECO:0007669"/>
    <property type="project" value="UniProtKB-KW"/>
</dbReference>
<evidence type="ECO:0000256" key="3">
    <source>
        <dbReference type="ARBA" id="ARBA00005811"/>
    </source>
</evidence>
<evidence type="ECO:0000256" key="9">
    <source>
        <dbReference type="ARBA" id="ARBA00022927"/>
    </source>
</evidence>
<evidence type="ECO:0000256" key="1">
    <source>
        <dbReference type="ARBA" id="ARBA00003540"/>
    </source>
</evidence>
<dbReference type="EMBL" id="NJGU01000005">
    <property type="protein sequence ID" value="OWY29474.1"/>
    <property type="molecule type" value="Genomic_DNA"/>
</dbReference>
<dbReference type="Proteomes" id="UP000536746">
    <property type="component" value="Unassembled WGS sequence"/>
</dbReference>
<keyword evidence="6" id="KW-1003">Cell membrane</keyword>
<accession>A0A246WUT3</accession>
<feature type="transmembrane region" description="Helical" evidence="13">
    <location>
        <begin position="20"/>
        <end position="41"/>
    </location>
</feature>
<comment type="similarity">
    <text evidence="3 12">Belongs to the ExbD/TolR family.</text>
</comment>
<dbReference type="GO" id="GO:0022857">
    <property type="term" value="F:transmembrane transporter activity"/>
    <property type="evidence" value="ECO:0007669"/>
    <property type="project" value="InterPro"/>
</dbReference>
<dbReference type="RefSeq" id="WP_079216825.1">
    <property type="nucleotide sequence ID" value="NZ_CP018845.1"/>
</dbReference>
<dbReference type="InterPro" id="IPR003400">
    <property type="entry name" value="ExbD"/>
</dbReference>
<gene>
    <name evidence="15" type="ORF">CEJ42_11595</name>
    <name evidence="14" type="ORF">HNO84_02140</name>
</gene>
<organism evidence="15 16">
    <name type="scientific">Herbaspirillum robiniae</name>
    <dbReference type="NCBI Taxonomy" id="2014887"/>
    <lineage>
        <taxon>Bacteria</taxon>
        <taxon>Pseudomonadati</taxon>
        <taxon>Pseudomonadota</taxon>
        <taxon>Betaproteobacteria</taxon>
        <taxon>Burkholderiales</taxon>
        <taxon>Oxalobacteraceae</taxon>
        <taxon>Herbaspirillum</taxon>
    </lineage>
</organism>
<dbReference type="Gene3D" id="3.30.420.270">
    <property type="match status" value="1"/>
</dbReference>
<evidence type="ECO:0000256" key="5">
    <source>
        <dbReference type="ARBA" id="ARBA00022448"/>
    </source>
</evidence>
<keyword evidence="7" id="KW-0997">Cell inner membrane</keyword>
<evidence type="ECO:0000313" key="14">
    <source>
        <dbReference type="EMBL" id="NUU00381.1"/>
    </source>
</evidence>
<keyword evidence="17" id="KW-1185">Reference proteome</keyword>
<evidence type="ECO:0000256" key="10">
    <source>
        <dbReference type="ARBA" id="ARBA00022989"/>
    </source>
</evidence>
<comment type="subcellular location">
    <subcellularLocation>
        <location evidence="2">Cell inner membrane</location>
        <topology evidence="2">Single-pass type II membrane protein</topology>
    </subcellularLocation>
    <subcellularLocation>
        <location evidence="12">Cell membrane</location>
        <topology evidence="12">Single-pass type II membrane protein</topology>
    </subcellularLocation>
</comment>
<comment type="subunit">
    <text evidence="4">The accessory proteins ExbB and ExbD seem to form a complex with TonB.</text>
</comment>
<evidence type="ECO:0000256" key="6">
    <source>
        <dbReference type="ARBA" id="ARBA00022475"/>
    </source>
</evidence>
<keyword evidence="11 13" id="KW-0472">Membrane</keyword>
<dbReference type="AlphaFoldDB" id="A0A246WUT3"/>
<keyword evidence="10 13" id="KW-1133">Transmembrane helix</keyword>
<evidence type="ECO:0000256" key="11">
    <source>
        <dbReference type="ARBA" id="ARBA00023136"/>
    </source>
</evidence>
<dbReference type="Proteomes" id="UP000197596">
    <property type="component" value="Unassembled WGS sequence"/>
</dbReference>
<keyword evidence="5 12" id="KW-0813">Transport</keyword>
<keyword evidence="8 12" id="KW-0812">Transmembrane</keyword>
<sequence length="149" mass="15784">MSFGGFNDNQNSAPMADINVTPMVDVMLVLLVIFIISAPMFTHALKLDLPTAKSQPAPEKPETVTVGIDAVGKLYWNDQPVSAAEMDQRMAAAAARQPQPEMQLRADKSTRYETIAEVMSAAQGAGLTKLGFVTDPKPGAARAAAPAAK</sequence>
<evidence type="ECO:0000256" key="2">
    <source>
        <dbReference type="ARBA" id="ARBA00004249"/>
    </source>
</evidence>
<dbReference type="OrthoDB" id="9798629at2"/>
<evidence type="ECO:0000256" key="12">
    <source>
        <dbReference type="RuleBase" id="RU003879"/>
    </source>
</evidence>
<dbReference type="EMBL" id="JABFMT010000002">
    <property type="protein sequence ID" value="NUU00381.1"/>
    <property type="molecule type" value="Genomic_DNA"/>
</dbReference>
<dbReference type="GO" id="GO:0005886">
    <property type="term" value="C:plasma membrane"/>
    <property type="evidence" value="ECO:0007669"/>
    <property type="project" value="UniProtKB-SubCell"/>
</dbReference>
<evidence type="ECO:0000256" key="4">
    <source>
        <dbReference type="ARBA" id="ARBA00011471"/>
    </source>
</evidence>
<reference evidence="14 17" key="2">
    <citation type="journal article" date="2020" name="Front. Plant Sci.">
        <title>Isolation of Rhizosphere Bacteria That Improve Quality and Water Stress Tolerance in Greenhouse Ornamentals.</title>
        <authorList>
            <person name="Nordstedt N.P."/>
            <person name="Jones M.L."/>
        </authorList>
    </citation>
    <scope>NUCLEOTIDE SEQUENCE [LARGE SCALE GENOMIC DNA]</scope>
    <source>
        <strain evidence="14 17">C6C2</strain>
    </source>
</reference>
<evidence type="ECO:0000256" key="7">
    <source>
        <dbReference type="ARBA" id="ARBA00022519"/>
    </source>
</evidence>
<name>A0A246WUT3_9BURK</name>
<dbReference type="PANTHER" id="PTHR30558">
    <property type="entry name" value="EXBD MEMBRANE COMPONENT OF PMF-DRIVEN MACROMOLECULE IMPORT SYSTEM"/>
    <property type="match status" value="1"/>
</dbReference>
<comment type="function">
    <text evidence="1">Involved in the TonB-dependent energy-dependent transport of various receptor-bound substrates.</text>
</comment>
<reference evidence="15 16" key="1">
    <citation type="submission" date="2017-06" db="EMBL/GenBank/DDBJ databases">
        <title>Herbaspirillum phytohormonus sp. nov., isolated from the root nodule of Robinia pseudoacacia in lead-zinc mine.</title>
        <authorList>
            <person name="Fan M."/>
            <person name="Lin Y."/>
        </authorList>
    </citation>
    <scope>NUCLEOTIDE SEQUENCE [LARGE SCALE GENOMIC DNA]</scope>
    <source>
        <strain evidence="15 16">HZ10</strain>
    </source>
</reference>
<evidence type="ECO:0000256" key="13">
    <source>
        <dbReference type="SAM" id="Phobius"/>
    </source>
</evidence>
<dbReference type="Pfam" id="PF02472">
    <property type="entry name" value="ExbD"/>
    <property type="match status" value="1"/>
</dbReference>
<evidence type="ECO:0000256" key="8">
    <source>
        <dbReference type="ARBA" id="ARBA00022692"/>
    </source>
</evidence>
<dbReference type="PANTHER" id="PTHR30558:SF12">
    <property type="entry name" value="BIOPOLYMER TRANSPORT PROTEIN EXBD"/>
    <property type="match status" value="1"/>
</dbReference>